<dbReference type="GO" id="GO:0016301">
    <property type="term" value="F:kinase activity"/>
    <property type="evidence" value="ECO:0007669"/>
    <property type="project" value="UniProtKB-KW"/>
</dbReference>
<gene>
    <name evidence="2" type="ORF">FHX74_001555</name>
</gene>
<dbReference type="AlphaFoldDB" id="A0A7W3P5K3"/>
<dbReference type="Gene3D" id="3.90.1200.10">
    <property type="match status" value="1"/>
</dbReference>
<evidence type="ECO:0000313" key="3">
    <source>
        <dbReference type="Proteomes" id="UP000523079"/>
    </source>
</evidence>
<dbReference type="InterPro" id="IPR002575">
    <property type="entry name" value="Aminoglycoside_PTrfase"/>
</dbReference>
<dbReference type="InterPro" id="IPR011009">
    <property type="entry name" value="Kinase-like_dom_sf"/>
</dbReference>
<name>A0A7W3P5K3_9ACTN</name>
<evidence type="ECO:0000259" key="1">
    <source>
        <dbReference type="Pfam" id="PF01636"/>
    </source>
</evidence>
<dbReference type="Proteomes" id="UP000523079">
    <property type="component" value="Unassembled WGS sequence"/>
</dbReference>
<dbReference type="EMBL" id="JACGWT010000002">
    <property type="protein sequence ID" value="MBA8793950.1"/>
    <property type="molecule type" value="Genomic_DNA"/>
</dbReference>
<keyword evidence="3" id="KW-1185">Reference proteome</keyword>
<reference evidence="2 3" key="1">
    <citation type="submission" date="2020-07" db="EMBL/GenBank/DDBJ databases">
        <title>Sequencing the genomes of 1000 actinobacteria strains.</title>
        <authorList>
            <person name="Klenk H.-P."/>
        </authorList>
    </citation>
    <scope>NUCLEOTIDE SEQUENCE [LARGE SCALE GENOMIC DNA]</scope>
    <source>
        <strain evidence="2 3">DSM 100723</strain>
    </source>
</reference>
<keyword evidence="2" id="KW-0418">Kinase</keyword>
<dbReference type="RefSeq" id="WP_182559488.1">
    <property type="nucleotide sequence ID" value="NZ_JACGWT010000002.1"/>
</dbReference>
<dbReference type="SUPFAM" id="SSF56112">
    <property type="entry name" value="Protein kinase-like (PK-like)"/>
    <property type="match status" value="1"/>
</dbReference>
<dbReference type="Pfam" id="PF01636">
    <property type="entry name" value="APH"/>
    <property type="match status" value="1"/>
</dbReference>
<feature type="domain" description="Aminoglycoside phosphotransferase" evidence="1">
    <location>
        <begin position="20"/>
        <end position="235"/>
    </location>
</feature>
<sequence>MDPCVAEVAERTGIALSWVAPLTGGEQGGAWLVQSTDGEFLVLKVQPDPVKAQAVLRAGPVITAAVSGGWPTAAWRHWGVLDDGTAFVLQQHLVGSPVERLNVGTVRAVITANATQAGLGHPDAFDDSAQLVAVTRGDHPWREVVASRSPRGAALVERGSAMIRTLGPVALPVTDLVHGDYSSANMIITDTGIAFVDCETVGRGTRVRDLADLHRQGVVQPGTDPVALDLLRRAAVEVAGPAVFLTCLVAVGYNNLAWWAEHRSVDDFDQAYDRLRDHLDHLERSGTG</sequence>
<protein>
    <submittedName>
        <fullName evidence="2">Aminoglycoside phosphotransferase (APT) family kinase protein</fullName>
    </submittedName>
</protein>
<evidence type="ECO:0000313" key="2">
    <source>
        <dbReference type="EMBL" id="MBA8793950.1"/>
    </source>
</evidence>
<organism evidence="2 3">
    <name type="scientific">Microlunatus kandeliicorticis</name>
    <dbReference type="NCBI Taxonomy" id="1759536"/>
    <lineage>
        <taxon>Bacteria</taxon>
        <taxon>Bacillati</taxon>
        <taxon>Actinomycetota</taxon>
        <taxon>Actinomycetes</taxon>
        <taxon>Propionibacteriales</taxon>
        <taxon>Propionibacteriaceae</taxon>
        <taxon>Microlunatus</taxon>
    </lineage>
</organism>
<accession>A0A7W3P5K3</accession>
<comment type="caution">
    <text evidence="2">The sequence shown here is derived from an EMBL/GenBank/DDBJ whole genome shotgun (WGS) entry which is preliminary data.</text>
</comment>
<proteinExistence type="predicted"/>
<keyword evidence="2" id="KW-0808">Transferase</keyword>